<dbReference type="GO" id="GO:0032196">
    <property type="term" value="P:transposition"/>
    <property type="evidence" value="ECO:0007669"/>
    <property type="project" value="UniProtKB-KW"/>
</dbReference>
<evidence type="ECO:0000256" key="5">
    <source>
        <dbReference type="ARBA" id="ARBA00023125"/>
    </source>
</evidence>
<dbReference type="RefSeq" id="WP_203989253.1">
    <property type="nucleotide sequence ID" value="NZ_BOOU01000058.1"/>
</dbReference>
<evidence type="ECO:0000259" key="8">
    <source>
        <dbReference type="Pfam" id="PF07282"/>
    </source>
</evidence>
<dbReference type="EMBL" id="BOOU01000058">
    <property type="protein sequence ID" value="GII79327.1"/>
    <property type="molecule type" value="Genomic_DNA"/>
</dbReference>
<evidence type="ECO:0000256" key="2">
    <source>
        <dbReference type="ARBA" id="ARBA00022578"/>
    </source>
</evidence>
<protein>
    <submittedName>
        <fullName evidence="10">Transposase</fullName>
    </submittedName>
</protein>
<dbReference type="NCBIfam" id="NF040570">
    <property type="entry name" value="guided_TnpB"/>
    <property type="match status" value="1"/>
</dbReference>
<evidence type="ECO:0000259" key="9">
    <source>
        <dbReference type="Pfam" id="PF12323"/>
    </source>
</evidence>
<evidence type="ECO:0000313" key="10">
    <source>
        <dbReference type="EMBL" id="GII79327.1"/>
    </source>
</evidence>
<dbReference type="InterPro" id="IPR021027">
    <property type="entry name" value="Transposase_put_HTH"/>
</dbReference>
<name>A0A919R8Q4_9ACTN</name>
<evidence type="ECO:0000259" key="7">
    <source>
        <dbReference type="Pfam" id="PF01385"/>
    </source>
</evidence>
<dbReference type="GO" id="GO:0003677">
    <property type="term" value="F:DNA binding"/>
    <property type="evidence" value="ECO:0007669"/>
    <property type="project" value="UniProtKB-KW"/>
</dbReference>
<evidence type="ECO:0000256" key="1">
    <source>
        <dbReference type="ARBA" id="ARBA00008761"/>
    </source>
</evidence>
<comment type="similarity">
    <text evidence="1">In the C-terminal section; belongs to the transposase 35 family.</text>
</comment>
<organism evidence="10 11">
    <name type="scientific">Sphaerisporangium rufum</name>
    <dbReference type="NCBI Taxonomy" id="1381558"/>
    <lineage>
        <taxon>Bacteria</taxon>
        <taxon>Bacillati</taxon>
        <taxon>Actinomycetota</taxon>
        <taxon>Actinomycetes</taxon>
        <taxon>Streptosporangiales</taxon>
        <taxon>Streptosporangiaceae</taxon>
        <taxon>Sphaerisporangium</taxon>
    </lineage>
</organism>
<evidence type="ECO:0000256" key="3">
    <source>
        <dbReference type="ARBA" id="ARBA00022723"/>
    </source>
</evidence>
<sequence length="406" mass="45882">MSHKQGFRVELAPTEEQAILMGRHCGLSRVVENFCLETVQKKKAQQEAEKTYGITGDELTKVPWSAPALEREWRAAHPERYPWFADGKLSSRVPKEACRVRAAGIKNFFDSKTGNRKGAKLGWPKWRKRKHGSRFRYDADRAKPLGAHAVRLPAIGEVATREDMSWLTDRMATGNARILGATIREQAGRWWISFQVEVDRDDINKRHQVDDDAPACGIDLGLKTFAVIRDSDGTREEIHAPKPLKAALRQLKRANRKLARSAEDSRNRAKARKRVGQLHLRVADRRGDFLHKTTTRLTRTKSAIAVETLHVKGMVKNRRLSRAISDAGFGEFIRQLGYKADWYGSRIWKADRWFPSSKTCGHCEQINRALALADRVWVCTGCGTLHDRDDNAAGNLLAAMLADTNA</sequence>
<dbReference type="Pfam" id="PF01385">
    <property type="entry name" value="OrfB_IS605"/>
    <property type="match status" value="1"/>
</dbReference>
<accession>A0A919R8Q4</accession>
<gene>
    <name evidence="10" type="ORF">Sru01_43090</name>
</gene>
<keyword evidence="4" id="KW-0862">Zinc</keyword>
<dbReference type="GO" id="GO:0046872">
    <property type="term" value="F:metal ion binding"/>
    <property type="evidence" value="ECO:0007669"/>
    <property type="project" value="UniProtKB-KW"/>
</dbReference>
<dbReference type="InterPro" id="IPR010095">
    <property type="entry name" value="Cas12f1-like_TNB"/>
</dbReference>
<keyword evidence="3" id="KW-0479">Metal-binding</keyword>
<dbReference type="NCBIfam" id="TIGR01766">
    <property type="entry name" value="IS200/IS605 family accessory protein TnpB-like domain"/>
    <property type="match status" value="1"/>
</dbReference>
<proteinExistence type="inferred from homology"/>
<dbReference type="Proteomes" id="UP000655287">
    <property type="component" value="Unassembled WGS sequence"/>
</dbReference>
<dbReference type="InterPro" id="IPR001959">
    <property type="entry name" value="Transposase"/>
</dbReference>
<reference evidence="10" key="1">
    <citation type="submission" date="2021-01" db="EMBL/GenBank/DDBJ databases">
        <title>Whole genome shotgun sequence of Sphaerisporangium rufum NBRC 109079.</title>
        <authorList>
            <person name="Komaki H."/>
            <person name="Tamura T."/>
        </authorList>
    </citation>
    <scope>NUCLEOTIDE SEQUENCE</scope>
    <source>
        <strain evidence="10">NBRC 109079</strain>
    </source>
</reference>
<keyword evidence="5" id="KW-0238">DNA-binding</keyword>
<evidence type="ECO:0000256" key="6">
    <source>
        <dbReference type="ARBA" id="ARBA00023172"/>
    </source>
</evidence>
<keyword evidence="2" id="KW-0815">Transposition</keyword>
<evidence type="ECO:0000256" key="4">
    <source>
        <dbReference type="ARBA" id="ARBA00022833"/>
    </source>
</evidence>
<evidence type="ECO:0000313" key="11">
    <source>
        <dbReference type="Proteomes" id="UP000655287"/>
    </source>
</evidence>
<dbReference type="GO" id="GO:0006310">
    <property type="term" value="P:DNA recombination"/>
    <property type="evidence" value="ECO:0007669"/>
    <property type="project" value="UniProtKB-KW"/>
</dbReference>
<dbReference type="AlphaFoldDB" id="A0A919R8Q4"/>
<dbReference type="Pfam" id="PF12323">
    <property type="entry name" value="HTH_OrfB_IS605"/>
    <property type="match status" value="1"/>
</dbReference>
<keyword evidence="11" id="KW-1185">Reference proteome</keyword>
<keyword evidence="6" id="KW-0233">DNA recombination</keyword>
<feature type="domain" description="Transposase putative helix-turn-helix" evidence="9">
    <location>
        <begin position="1"/>
        <end position="41"/>
    </location>
</feature>
<dbReference type="Pfam" id="PF07282">
    <property type="entry name" value="Cas12f1-like_TNB"/>
    <property type="match status" value="1"/>
</dbReference>
<feature type="domain" description="Cas12f1-like TNB" evidence="8">
    <location>
        <begin position="329"/>
        <end position="396"/>
    </location>
</feature>
<feature type="domain" description="Probable transposase IS891/IS1136/IS1341" evidence="7">
    <location>
        <begin position="194"/>
        <end position="318"/>
    </location>
</feature>
<comment type="caution">
    <text evidence="10">The sequence shown here is derived from an EMBL/GenBank/DDBJ whole genome shotgun (WGS) entry which is preliminary data.</text>
</comment>